<organism evidence="1">
    <name type="scientific">bacterium 19MO02SH05</name>
    <dbReference type="NCBI Taxonomy" id="2920696"/>
    <lineage>
        <taxon>Bacteria</taxon>
    </lineage>
</organism>
<dbReference type="AlphaFoldDB" id="A0AAU6TFD8"/>
<dbReference type="InterPro" id="IPR043129">
    <property type="entry name" value="ATPase_NBD"/>
</dbReference>
<dbReference type="SUPFAM" id="SSF53067">
    <property type="entry name" value="Actin-like ATPase domain"/>
    <property type="match status" value="1"/>
</dbReference>
<proteinExistence type="predicted"/>
<protein>
    <submittedName>
        <fullName evidence="1">Molecular chaperone DnaK</fullName>
    </submittedName>
</protein>
<sequence length="936" mass="106062">MDTKLVSQWKLAPQLATRLGICSNLQQTLEKAVEQFLQQSQTTNSITDLLNQCYQQLAPILAAERWVCLANDIYLDKKAGGFWLMKSFGKYKSEDHIDDIELAINQVIADPINDWVIPDEETARCLCSLKDAPFSTAVYKYKENRSIYDIGIVGQKVVYNYTGIKLLGDCQKVLYGYDSQTRGAHLDARLSDNYYAEGIALPFTYFDTEDLSPRALFIEILESGFTLLGLESDDIYHTLLKLFHYDRPDFFVDSKQDADSLISQLYCEILLNIDAQRADLQPYHSKILDDTALGHWSLWQDELNTQDYVTIELPQKMVARDPKSSVHDGVVAIDFGTKSTVVVYQKDNVTIHPMRIGTGDLSKAIAAHHYENPTIMEFIHLAPFIQAYQAEAHRPDTRWQDLTISHTAYNSMQGSESSKFNTFLDALKQWAGDKNRKLKVVGQHGKVIDLPPFLELADGDFNPIEIYAYYLGLYINNLNNGIFLDYIMSFPVTYEMAVRDKIISSFKKGLSKSLPAELGQETIQQLSVSKGASEPAAYALTALQEYGLEPQANERIFYSVFDFGGGTTDFDFGIYREPTDVRDQRRFDYVIEHFGAGGDKFLGGENLLELLAFEVFKANKSRLLAQGIQFEKHPEKDAFAGSEQLISSSQEARTNTKQLCIALRPFWEEHEDFSFDASGELSVTLTDKSGLQHSAFALDIDTQQLEQILSDRIERGVVNFFEALRLAFSHSQQMLSDIDSVKIFLAGNASQSRFVKPLFDKHIALQHQEMALSEDQSRFELFAPLGADKNNVEKPTGKTGVAFGLITSRDGGRIKVIDHNVGEQDIRFKCYLGEARKGKFYPLIDREIKFNQWVEFTYADYQKFEIYYTDQPSCSTGQMAINDPSIKKKTVKLDLTDEHASVYLRVISPSEIEYVIALPDQISTNHYLNSVQSIQL</sequence>
<gene>
    <name evidence="1" type="ORF">MRL64_07200</name>
</gene>
<dbReference type="EMBL" id="CP095342">
    <property type="protein sequence ID" value="XAG60142.1"/>
    <property type="molecule type" value="Genomic_DNA"/>
</dbReference>
<name>A0AAU6TFD8_UNCXX</name>
<evidence type="ECO:0000313" key="1">
    <source>
        <dbReference type="EMBL" id="XAG60142.1"/>
    </source>
</evidence>
<dbReference type="Gene3D" id="3.90.640.10">
    <property type="entry name" value="Actin, Chain A, domain 4"/>
    <property type="match status" value="1"/>
</dbReference>
<dbReference type="Gene3D" id="3.30.420.40">
    <property type="match status" value="2"/>
</dbReference>
<accession>A0AAU6TFD8</accession>
<reference evidence="1" key="1">
    <citation type="submission" date="2022-03" db="EMBL/GenBank/DDBJ databases">
        <title>Sea Food Isolates.</title>
        <authorList>
            <person name="Li c."/>
        </authorList>
    </citation>
    <scope>NUCLEOTIDE SEQUENCE</scope>
    <source>
        <strain evidence="1">19MO02SH05</strain>
    </source>
</reference>